<dbReference type="PANTHER" id="PTHR38435:SF1">
    <property type="entry name" value="DUF871 DOMAIN-CONTAINING PROTEIN"/>
    <property type="match status" value="1"/>
</dbReference>
<reference evidence="4" key="1">
    <citation type="submission" date="2016-09" db="EMBL/GenBank/DDBJ databases">
        <authorList>
            <person name="Gulvik C.A."/>
        </authorList>
    </citation>
    <scope>NUCLEOTIDE SEQUENCE [LARGE SCALE GENOMIC DNA]</scope>
    <source>
        <strain evidence="4">LMG 8895</strain>
    </source>
</reference>
<dbReference type="InterPro" id="IPR043797">
    <property type="entry name" value="MupG_N"/>
</dbReference>
<name>A0A1E5H6M0_9ENTE</name>
<dbReference type="RefSeq" id="WP_069661806.1">
    <property type="nucleotide sequence ID" value="NZ_JBHUJJ010000001.1"/>
</dbReference>
<dbReference type="Proteomes" id="UP000095094">
    <property type="component" value="Unassembled WGS sequence"/>
</dbReference>
<feature type="domain" description="6-phospho-N-acetylmuramidase C-terminal" evidence="1">
    <location>
        <begin position="246"/>
        <end position="358"/>
    </location>
</feature>
<comment type="caution">
    <text evidence="3">The sequence shown here is derived from an EMBL/GenBank/DDBJ whole genome shotgun (WGS) entry which is preliminary data.</text>
</comment>
<dbReference type="Pfam" id="PF19200">
    <property type="entry name" value="MupG_N"/>
    <property type="match status" value="1"/>
</dbReference>
<dbReference type="Gene3D" id="3.20.20.70">
    <property type="entry name" value="Aldolase class I"/>
    <property type="match status" value="1"/>
</dbReference>
<dbReference type="Pfam" id="PF05913">
    <property type="entry name" value="MupG_C"/>
    <property type="match status" value="1"/>
</dbReference>
<dbReference type="OrthoDB" id="5809921at2"/>
<feature type="domain" description="6-phospho-N-acetylmuramidase N-terminal" evidence="2">
    <location>
        <begin position="4"/>
        <end position="238"/>
    </location>
</feature>
<evidence type="ECO:0000313" key="4">
    <source>
        <dbReference type="Proteomes" id="UP000095094"/>
    </source>
</evidence>
<dbReference type="InterPro" id="IPR008589">
    <property type="entry name" value="MupG"/>
</dbReference>
<protein>
    <submittedName>
        <fullName evidence="3">Outer surface protein</fullName>
    </submittedName>
</protein>
<evidence type="ECO:0000259" key="2">
    <source>
        <dbReference type="Pfam" id="PF19200"/>
    </source>
</evidence>
<organism evidence="3 4">
    <name type="scientific">Enterococcus termitis</name>
    <dbReference type="NCBI Taxonomy" id="332950"/>
    <lineage>
        <taxon>Bacteria</taxon>
        <taxon>Bacillati</taxon>
        <taxon>Bacillota</taxon>
        <taxon>Bacilli</taxon>
        <taxon>Lactobacillales</taxon>
        <taxon>Enterococcaceae</taxon>
        <taxon>Enterococcus</taxon>
    </lineage>
</organism>
<dbReference type="SUPFAM" id="SSF51445">
    <property type="entry name" value="(Trans)glycosidases"/>
    <property type="match status" value="1"/>
</dbReference>
<proteinExistence type="predicted"/>
<dbReference type="InterPro" id="IPR029000">
    <property type="entry name" value="Cyclophilin-like_dom_sf"/>
</dbReference>
<dbReference type="Gene3D" id="2.40.100.10">
    <property type="entry name" value="Cyclophilin-like"/>
    <property type="match status" value="1"/>
</dbReference>
<evidence type="ECO:0000259" key="1">
    <source>
        <dbReference type="Pfam" id="PF05913"/>
    </source>
</evidence>
<evidence type="ECO:0000313" key="3">
    <source>
        <dbReference type="EMBL" id="OEG20496.1"/>
    </source>
</evidence>
<dbReference type="PATRIC" id="fig|332950.4.peg.296"/>
<dbReference type="InterPro" id="IPR017853">
    <property type="entry name" value="GH"/>
</dbReference>
<dbReference type="AlphaFoldDB" id="A0A1E5H6M0"/>
<dbReference type="InterPro" id="IPR013785">
    <property type="entry name" value="Aldolase_TIM"/>
</dbReference>
<dbReference type="SUPFAM" id="SSF50891">
    <property type="entry name" value="Cyclophilin-like"/>
    <property type="match status" value="1"/>
</dbReference>
<dbReference type="PANTHER" id="PTHR38435">
    <property type="match status" value="1"/>
</dbReference>
<gene>
    <name evidence="3" type="ORF">BCR25_01365</name>
</gene>
<accession>A0A1E5H6M0</accession>
<sequence>MRKLGISVYPNHSSVKEIKAYMALAATYNFKRVFICLLSVDEGKDEIVAAFRETIYFGKSLGMEVIADVSPKVFNELGISYDDLSFFKELGADGIRLDMGFTGNEESIMSFNPQDLAIELNISSGTRYLENILSYQANADKLLGCHNFYPHRYTGLSYEHFIKTTADYKEQGIRTAAFINSPTAKIGPWPVEEGLCTLELHRNWPITTQAKHSWATNLIDDVIIANAFASEEELKALSELDPYRLTFDCVIEEATPETERKIILEEFHFNRGDVSDYVVRSTQSRVKYKGHAFTPFNTVDMEIGDIIIETSLYAHYAGELQVALLPMENSGKSNVVGKITTADQVLLPYLRPWQKFGFHEVHLKENADSQK</sequence>
<dbReference type="EMBL" id="MIJY01000001">
    <property type="protein sequence ID" value="OEG20496.1"/>
    <property type="molecule type" value="Genomic_DNA"/>
</dbReference>
<keyword evidence="4" id="KW-1185">Reference proteome</keyword>
<dbReference type="InterPro" id="IPR043894">
    <property type="entry name" value="MupG_C"/>
</dbReference>